<dbReference type="Gene3D" id="2.60.120.620">
    <property type="entry name" value="q2cbj1_9rhob like domain"/>
    <property type="match status" value="1"/>
</dbReference>
<dbReference type="KEGG" id="ptaw:DW352_03480"/>
<dbReference type="InterPro" id="IPR055091">
    <property type="entry name" value="WelO5-like"/>
</dbReference>
<name>A0A345ZRW3_9HYPH</name>
<reference evidence="2 3" key="1">
    <citation type="submission" date="2018-07" db="EMBL/GenBank/DDBJ databases">
        <authorList>
            <person name="Quirk P.G."/>
            <person name="Krulwich T.A."/>
        </authorList>
    </citation>
    <scope>NUCLEOTIDE SEQUENCE [LARGE SCALE GENOMIC DNA]</scope>
    <source>
        <strain evidence="2 3">CC-BB4</strain>
    </source>
</reference>
<dbReference type="GO" id="GO:0006629">
    <property type="term" value="P:lipid metabolic process"/>
    <property type="evidence" value="ECO:0007669"/>
    <property type="project" value="InterPro"/>
</dbReference>
<organism evidence="2 3">
    <name type="scientific">Pseudolabrys taiwanensis</name>
    <dbReference type="NCBI Taxonomy" id="331696"/>
    <lineage>
        <taxon>Bacteria</taxon>
        <taxon>Pseudomonadati</taxon>
        <taxon>Pseudomonadota</taxon>
        <taxon>Alphaproteobacteria</taxon>
        <taxon>Hyphomicrobiales</taxon>
        <taxon>Xanthobacteraceae</taxon>
        <taxon>Pseudolabrys</taxon>
    </lineage>
</organism>
<sequence length="259" mass="29283">MLVVERNEVTRGDLSELFNGTLTAIRIPDFYSPDAAAAISRALLKSDLHGTYENAPAIGRIGQSFFETQASDDAARRYKKNSIKWIRELRAGLHPHLTPIDRIRLEMEELWPAGAQLGTMNGTKMFAGLARTFAEGSYAEPHQDILAWDAPTQPEAREITSQVAMNVYLTMPEAGGSLTLWDISYDQQEYDRRRIKDSYGLRREELPVPTATLQPRVGELILFNATKVHAVEIIQRGQRVTWSCFIGYRNDQSPLMLWS</sequence>
<dbReference type="Proteomes" id="UP000254889">
    <property type="component" value="Chromosome"/>
</dbReference>
<dbReference type="AlphaFoldDB" id="A0A345ZRW3"/>
<dbReference type="Pfam" id="PF22814">
    <property type="entry name" value="WelO5"/>
    <property type="match status" value="1"/>
</dbReference>
<dbReference type="InterPro" id="IPR001711">
    <property type="entry name" value="PLipase_C_Pinositol-sp_Y"/>
</dbReference>
<dbReference type="GO" id="GO:0035556">
    <property type="term" value="P:intracellular signal transduction"/>
    <property type="evidence" value="ECO:0007669"/>
    <property type="project" value="InterPro"/>
</dbReference>
<gene>
    <name evidence="2" type="ORF">DW352_03480</name>
</gene>
<dbReference type="EMBL" id="CP031417">
    <property type="protein sequence ID" value="AXK79660.1"/>
    <property type="molecule type" value="Genomic_DNA"/>
</dbReference>
<protein>
    <submittedName>
        <fullName evidence="2">2OG-Fe(II) oxygenase</fullName>
    </submittedName>
</protein>
<dbReference type="PROSITE" id="PS50008">
    <property type="entry name" value="PIPLC_Y_DOMAIN"/>
    <property type="match status" value="1"/>
</dbReference>
<evidence type="ECO:0000259" key="1">
    <source>
        <dbReference type="PROSITE" id="PS50008"/>
    </source>
</evidence>
<dbReference type="OrthoDB" id="1157001at2"/>
<evidence type="ECO:0000313" key="2">
    <source>
        <dbReference type="EMBL" id="AXK79660.1"/>
    </source>
</evidence>
<keyword evidence="3" id="KW-1185">Reference proteome</keyword>
<dbReference type="RefSeq" id="WP_115688571.1">
    <property type="nucleotide sequence ID" value="NZ_CP031417.1"/>
</dbReference>
<proteinExistence type="predicted"/>
<dbReference type="GO" id="GO:0004435">
    <property type="term" value="F:phosphatidylinositol-4,5-bisphosphate phospholipase C activity"/>
    <property type="evidence" value="ECO:0007669"/>
    <property type="project" value="InterPro"/>
</dbReference>
<evidence type="ECO:0000313" key="3">
    <source>
        <dbReference type="Proteomes" id="UP000254889"/>
    </source>
</evidence>
<accession>A0A345ZRW3</accession>
<feature type="domain" description="PI-PLC Y-box" evidence="1">
    <location>
        <begin position="64"/>
        <end position="121"/>
    </location>
</feature>